<dbReference type="InterPro" id="IPR013083">
    <property type="entry name" value="Znf_RING/FYVE/PHD"/>
</dbReference>
<evidence type="ECO:0000256" key="4">
    <source>
        <dbReference type="PROSITE-ProRule" id="PRU00175"/>
    </source>
</evidence>
<evidence type="ECO:0000256" key="5">
    <source>
        <dbReference type="SAM" id="Coils"/>
    </source>
</evidence>
<gene>
    <name evidence="8" type="ORF">GALMADRAFT_236510</name>
</gene>
<protein>
    <recommendedName>
        <fullName evidence="7">RING-type domain-containing protein</fullName>
    </recommendedName>
</protein>
<accession>A0A067TLA4</accession>
<evidence type="ECO:0000256" key="6">
    <source>
        <dbReference type="SAM" id="MobiDB-lite"/>
    </source>
</evidence>
<reference evidence="9" key="1">
    <citation type="journal article" date="2014" name="Proc. Natl. Acad. Sci. U.S.A.">
        <title>Extensive sampling of basidiomycete genomes demonstrates inadequacy of the white-rot/brown-rot paradigm for wood decay fungi.</title>
        <authorList>
            <person name="Riley R."/>
            <person name="Salamov A.A."/>
            <person name="Brown D.W."/>
            <person name="Nagy L.G."/>
            <person name="Floudas D."/>
            <person name="Held B.W."/>
            <person name="Levasseur A."/>
            <person name="Lombard V."/>
            <person name="Morin E."/>
            <person name="Otillar R."/>
            <person name="Lindquist E.A."/>
            <person name="Sun H."/>
            <person name="LaButti K.M."/>
            <person name="Schmutz J."/>
            <person name="Jabbour D."/>
            <person name="Luo H."/>
            <person name="Baker S.E."/>
            <person name="Pisabarro A.G."/>
            <person name="Walton J.D."/>
            <person name="Blanchette R.A."/>
            <person name="Henrissat B."/>
            <person name="Martin F."/>
            <person name="Cullen D."/>
            <person name="Hibbett D.S."/>
            <person name="Grigoriev I.V."/>
        </authorList>
    </citation>
    <scope>NUCLEOTIDE SEQUENCE [LARGE SCALE GENOMIC DNA]</scope>
    <source>
        <strain evidence="9">CBS 339.88</strain>
    </source>
</reference>
<dbReference type="AlphaFoldDB" id="A0A067TLA4"/>
<dbReference type="OrthoDB" id="1923159at2759"/>
<name>A0A067TLA4_GALM3</name>
<evidence type="ECO:0000313" key="9">
    <source>
        <dbReference type="Proteomes" id="UP000027222"/>
    </source>
</evidence>
<evidence type="ECO:0000256" key="2">
    <source>
        <dbReference type="ARBA" id="ARBA00022771"/>
    </source>
</evidence>
<evidence type="ECO:0000256" key="3">
    <source>
        <dbReference type="ARBA" id="ARBA00022833"/>
    </source>
</evidence>
<dbReference type="SUPFAM" id="SSF57850">
    <property type="entry name" value="RING/U-box"/>
    <property type="match status" value="1"/>
</dbReference>
<keyword evidence="3" id="KW-0862">Zinc</keyword>
<keyword evidence="9" id="KW-1185">Reference proteome</keyword>
<feature type="region of interest" description="Disordered" evidence="6">
    <location>
        <begin position="220"/>
        <end position="303"/>
    </location>
</feature>
<dbReference type="InterPro" id="IPR017907">
    <property type="entry name" value="Znf_RING_CS"/>
</dbReference>
<sequence>MQAQEGVQRLKRQNKALRKERDTLKVELGAAMDPLVPKRSRKRRSNSASDDDTSLAEIRVLDLEKKYKELQAENHRQKKRIEKFKKKELRREVEDLQGSKTEKNLDEGDLDPEHRMRKLLRKFSDLMLVATIPDDMSQSCSICYETLRLKKCSALECQHLICHDCLPRISKGADETVECPECRRVSSRDELELVYLTERDRWDRLLDIAQAWDAFDVRGEEETIDEEAEENFMTDRTRTSEVSSESEAGRPSSEAASTADDDRPSTPPPVSHNRPFSESPTKEKRKILEQLAEDRTRAQKRRK</sequence>
<organism evidence="8 9">
    <name type="scientific">Galerina marginata (strain CBS 339.88)</name>
    <dbReference type="NCBI Taxonomy" id="685588"/>
    <lineage>
        <taxon>Eukaryota</taxon>
        <taxon>Fungi</taxon>
        <taxon>Dikarya</taxon>
        <taxon>Basidiomycota</taxon>
        <taxon>Agaricomycotina</taxon>
        <taxon>Agaricomycetes</taxon>
        <taxon>Agaricomycetidae</taxon>
        <taxon>Agaricales</taxon>
        <taxon>Agaricineae</taxon>
        <taxon>Strophariaceae</taxon>
        <taxon>Galerina</taxon>
    </lineage>
</organism>
<dbReference type="PROSITE" id="PS00518">
    <property type="entry name" value="ZF_RING_1"/>
    <property type="match status" value="1"/>
</dbReference>
<evidence type="ECO:0000259" key="7">
    <source>
        <dbReference type="PROSITE" id="PS50089"/>
    </source>
</evidence>
<feature type="compositionally biased region" description="Acidic residues" evidence="6">
    <location>
        <begin position="222"/>
        <end position="232"/>
    </location>
</feature>
<keyword evidence="1" id="KW-0479">Metal-binding</keyword>
<feature type="region of interest" description="Disordered" evidence="6">
    <location>
        <begin position="1"/>
        <end position="52"/>
    </location>
</feature>
<dbReference type="STRING" id="685588.A0A067TLA4"/>
<dbReference type="HOGENOM" id="CLU_056202_0_0_1"/>
<dbReference type="Gene3D" id="3.30.40.10">
    <property type="entry name" value="Zinc/RING finger domain, C3HC4 (zinc finger)"/>
    <property type="match status" value="1"/>
</dbReference>
<evidence type="ECO:0000313" key="8">
    <source>
        <dbReference type="EMBL" id="KDR83965.1"/>
    </source>
</evidence>
<dbReference type="SMART" id="SM00184">
    <property type="entry name" value="RING"/>
    <property type="match status" value="1"/>
</dbReference>
<dbReference type="PROSITE" id="PS50089">
    <property type="entry name" value="ZF_RING_2"/>
    <property type="match status" value="1"/>
</dbReference>
<dbReference type="CDD" id="cd16564">
    <property type="entry name" value="RING-HC_RNF222"/>
    <property type="match status" value="1"/>
</dbReference>
<dbReference type="InterPro" id="IPR001841">
    <property type="entry name" value="Znf_RING"/>
</dbReference>
<dbReference type="EMBL" id="KL142368">
    <property type="protein sequence ID" value="KDR83965.1"/>
    <property type="molecule type" value="Genomic_DNA"/>
</dbReference>
<feature type="coiled-coil region" evidence="5">
    <location>
        <begin position="53"/>
        <end position="106"/>
    </location>
</feature>
<keyword evidence="2 4" id="KW-0863">Zinc-finger</keyword>
<proteinExistence type="predicted"/>
<feature type="compositionally biased region" description="Basic and acidic residues" evidence="6">
    <location>
        <begin position="280"/>
        <end position="297"/>
    </location>
</feature>
<keyword evidence="5" id="KW-0175">Coiled coil</keyword>
<dbReference type="GO" id="GO:0008270">
    <property type="term" value="F:zinc ion binding"/>
    <property type="evidence" value="ECO:0007669"/>
    <property type="project" value="UniProtKB-KW"/>
</dbReference>
<dbReference type="Proteomes" id="UP000027222">
    <property type="component" value="Unassembled WGS sequence"/>
</dbReference>
<feature type="domain" description="RING-type" evidence="7">
    <location>
        <begin position="140"/>
        <end position="183"/>
    </location>
</feature>
<evidence type="ECO:0000256" key="1">
    <source>
        <dbReference type="ARBA" id="ARBA00022723"/>
    </source>
</evidence>